<dbReference type="GeneID" id="9580918"/>
<gene>
    <name evidence="2" type="ORF">TRV_03508</name>
</gene>
<keyword evidence="3" id="KW-1185">Reference proteome</keyword>
<dbReference type="EMBL" id="ACYE01000182">
    <property type="protein sequence ID" value="EFE41752.1"/>
    <property type="molecule type" value="Genomic_DNA"/>
</dbReference>
<protein>
    <submittedName>
        <fullName evidence="2">Uncharacterized protein</fullName>
    </submittedName>
</protein>
<evidence type="ECO:0000256" key="1">
    <source>
        <dbReference type="SAM" id="MobiDB-lite"/>
    </source>
</evidence>
<dbReference type="KEGG" id="tve:TRV_03508"/>
<dbReference type="Proteomes" id="UP000008383">
    <property type="component" value="Unassembled WGS sequence"/>
</dbReference>
<proteinExistence type="predicted"/>
<feature type="compositionally biased region" description="Basic and acidic residues" evidence="1">
    <location>
        <begin position="41"/>
        <end position="55"/>
    </location>
</feature>
<dbReference type="AlphaFoldDB" id="D4D8S0"/>
<dbReference type="RefSeq" id="XP_003022370.1">
    <property type="nucleotide sequence ID" value="XM_003022324.1"/>
</dbReference>
<name>D4D8S0_TRIVH</name>
<evidence type="ECO:0000313" key="2">
    <source>
        <dbReference type="EMBL" id="EFE41752.1"/>
    </source>
</evidence>
<organism evidence="2 3">
    <name type="scientific">Trichophyton verrucosum (strain HKI 0517)</name>
    <dbReference type="NCBI Taxonomy" id="663202"/>
    <lineage>
        <taxon>Eukaryota</taxon>
        <taxon>Fungi</taxon>
        <taxon>Dikarya</taxon>
        <taxon>Ascomycota</taxon>
        <taxon>Pezizomycotina</taxon>
        <taxon>Eurotiomycetes</taxon>
        <taxon>Eurotiomycetidae</taxon>
        <taxon>Onygenales</taxon>
        <taxon>Arthrodermataceae</taxon>
        <taxon>Trichophyton</taxon>
    </lineage>
</organism>
<sequence length="127" mass="14888">MKYLYMWFLQSLNITPCSIGPQAYFAKVKKGKTKSNNKLNLKNEKKKENSAEKRSKERKKKWKLEKENMTLIGSKLGTFIRFPIFLLLFMVSLDVREPERKKEGGEDDIAGLLVQITRIYALTEHFL</sequence>
<evidence type="ECO:0000313" key="3">
    <source>
        <dbReference type="Proteomes" id="UP000008383"/>
    </source>
</evidence>
<dbReference type="HOGENOM" id="CLU_1972072_0_0_1"/>
<accession>D4D8S0</accession>
<reference evidence="3" key="1">
    <citation type="journal article" date="2011" name="Genome Biol.">
        <title>Comparative and functional genomics provide insights into the pathogenicity of dermatophytic fungi.</title>
        <authorList>
            <person name="Burmester A."/>
            <person name="Shelest E."/>
            <person name="Gloeckner G."/>
            <person name="Heddergott C."/>
            <person name="Schindler S."/>
            <person name="Staib P."/>
            <person name="Heidel A."/>
            <person name="Felder M."/>
            <person name="Petzold A."/>
            <person name="Szafranski K."/>
            <person name="Feuermann M."/>
            <person name="Pedruzzi I."/>
            <person name="Priebe S."/>
            <person name="Groth M."/>
            <person name="Winkler R."/>
            <person name="Li W."/>
            <person name="Kniemeyer O."/>
            <person name="Schroeckh V."/>
            <person name="Hertweck C."/>
            <person name="Hube B."/>
            <person name="White T.C."/>
            <person name="Platzer M."/>
            <person name="Guthke R."/>
            <person name="Heitman J."/>
            <person name="Woestemeyer J."/>
            <person name="Zipfel P.F."/>
            <person name="Monod M."/>
            <person name="Brakhage A.A."/>
        </authorList>
    </citation>
    <scope>NUCLEOTIDE SEQUENCE [LARGE SCALE GENOMIC DNA]</scope>
    <source>
        <strain evidence="3">HKI 0517</strain>
    </source>
</reference>
<comment type="caution">
    <text evidence="2">The sequence shown here is derived from an EMBL/GenBank/DDBJ whole genome shotgun (WGS) entry which is preliminary data.</text>
</comment>
<feature type="region of interest" description="Disordered" evidence="1">
    <location>
        <begin position="31"/>
        <end position="60"/>
    </location>
</feature>